<keyword evidence="2" id="KW-1185">Reference proteome</keyword>
<comment type="caution">
    <text evidence="1">The sequence shown here is derived from an EMBL/GenBank/DDBJ whole genome shotgun (WGS) entry which is preliminary data.</text>
</comment>
<protein>
    <submittedName>
        <fullName evidence="1">Uncharacterized protein</fullName>
    </submittedName>
</protein>
<reference evidence="1 2" key="1">
    <citation type="journal article" date="2021" name="Hortic Res">
        <title>High-quality reference genome and annotation aids understanding of berry development for evergreen blueberry (Vaccinium darrowii).</title>
        <authorList>
            <person name="Yu J."/>
            <person name="Hulse-Kemp A.M."/>
            <person name="Babiker E."/>
            <person name="Staton M."/>
        </authorList>
    </citation>
    <scope>NUCLEOTIDE SEQUENCE [LARGE SCALE GENOMIC DNA]</scope>
    <source>
        <strain evidence="2">cv. NJ 8807/NJ 8810</strain>
        <tissue evidence="1">Young leaf</tissue>
    </source>
</reference>
<sequence length="825" mass="90983">MKNQSYLKAKGTTRVNHQQVMFELKQRVVFALNKLADRDTYQIGITELGKTIECLNTDGVALFLSCILDTDSEQKSVVRKECIRLMGLLVNLHGGLVAPYLGKMVASIVKRLKDPDTVVRDACVETTSVLASKLCNDQGKNDGIFVGLVKPFFEALGEQNKQVQSGAALCLARVIDNTNDPPASILQRMLTRTIKLLKNPHFMAKPAVIELNRSIIQAGGAPSQVILSAAMSSIQEALKNSDWTTRKAASLSLGEIASSGGSFFSSFKASCIRSLESCRFDKVKPVRDTVPHALHLWRSLPGPDPPELSETGSSVKENFCGQDDGDIARVNESGRKDAFLTKVGTNSTKRRVPLSVRKTCQNYVDYPQGSIDWDTEIAAPKTKSGCVDVHNEESEGSSVTKTFERMSSDITSIQDIGYEYVSMDDRNECSSVSNPTKNFDTKFVTASRDCINKVALVKKMETNEEYAAEEICSEEYRYSAKMQDRRSLDSTGIESSSQTLRECCTHTANELASIRKQLLEIDNKQSNLMDLLQEFTTSTMESFSVIQLKVSGLEQVVDQIAQDVCGGRFSNPATAKFLKNSPSVASPRLSTHTCRPSLDIRSRQPSFLSKKNADIWEEKSFAGSRSSSSAIESFDMWSEVTGKLNRKPIQKGSQISSGRGTHVSQTRKNDNVCAAASPTSARQSILEVKNALWKFVRGCISEGDLDSAYAEALFSGDELVLFELIDRTGPVLERLSNKTACDVLSTFASYFSEQRFLNSIIPWLHQVVDLITAHGPNYLVLSAKVRRAFLSAIQEAANMDNPNPAERRSVVQLATRLNQLWGKCS</sequence>
<gene>
    <name evidence="1" type="ORF">Vadar_034030</name>
</gene>
<accession>A0ACB7YTM7</accession>
<dbReference type="EMBL" id="CM037161">
    <property type="protein sequence ID" value="KAH7856215.1"/>
    <property type="molecule type" value="Genomic_DNA"/>
</dbReference>
<organism evidence="1 2">
    <name type="scientific">Vaccinium darrowii</name>
    <dbReference type="NCBI Taxonomy" id="229202"/>
    <lineage>
        <taxon>Eukaryota</taxon>
        <taxon>Viridiplantae</taxon>
        <taxon>Streptophyta</taxon>
        <taxon>Embryophyta</taxon>
        <taxon>Tracheophyta</taxon>
        <taxon>Spermatophyta</taxon>
        <taxon>Magnoliopsida</taxon>
        <taxon>eudicotyledons</taxon>
        <taxon>Gunneridae</taxon>
        <taxon>Pentapetalae</taxon>
        <taxon>asterids</taxon>
        <taxon>Ericales</taxon>
        <taxon>Ericaceae</taxon>
        <taxon>Vaccinioideae</taxon>
        <taxon>Vaccinieae</taxon>
        <taxon>Vaccinium</taxon>
    </lineage>
</organism>
<proteinExistence type="predicted"/>
<name>A0ACB7YTM7_9ERIC</name>
<evidence type="ECO:0000313" key="1">
    <source>
        <dbReference type="EMBL" id="KAH7856215.1"/>
    </source>
</evidence>
<evidence type="ECO:0000313" key="2">
    <source>
        <dbReference type="Proteomes" id="UP000828048"/>
    </source>
</evidence>
<dbReference type="Proteomes" id="UP000828048">
    <property type="component" value="Chromosome 11"/>
</dbReference>